<comment type="similarity">
    <text evidence="1 3">Belongs to the aldehyde dehydrogenase family.</text>
</comment>
<organism evidence="5 6">
    <name type="scientific">Oikopleura dioica</name>
    <name type="common">Tunicate</name>
    <dbReference type="NCBI Taxonomy" id="34765"/>
    <lineage>
        <taxon>Eukaryota</taxon>
        <taxon>Metazoa</taxon>
        <taxon>Chordata</taxon>
        <taxon>Tunicata</taxon>
        <taxon>Appendicularia</taxon>
        <taxon>Copelata</taxon>
        <taxon>Oikopleuridae</taxon>
        <taxon>Oikopleura</taxon>
    </lineage>
</organism>
<protein>
    <recommendedName>
        <fullName evidence="3">Aldehyde dehydrogenase</fullName>
    </recommendedName>
</protein>
<reference evidence="5 6" key="1">
    <citation type="submission" date="2021-04" db="EMBL/GenBank/DDBJ databases">
        <authorList>
            <person name="Bliznina A."/>
        </authorList>
    </citation>
    <scope>NUCLEOTIDE SEQUENCE [LARGE SCALE GENOMIC DNA]</scope>
</reference>
<evidence type="ECO:0000256" key="3">
    <source>
        <dbReference type="PIRNR" id="PIRNR036492"/>
    </source>
</evidence>
<dbReference type="Gene3D" id="3.40.605.10">
    <property type="entry name" value="Aldehyde Dehydrogenase, Chain A, domain 1"/>
    <property type="match status" value="1"/>
</dbReference>
<dbReference type="PROSITE" id="PS00070">
    <property type="entry name" value="ALDEHYDE_DEHYDR_CYS"/>
    <property type="match status" value="1"/>
</dbReference>
<dbReference type="EMBL" id="OU015568">
    <property type="protein sequence ID" value="CAG5081264.1"/>
    <property type="molecule type" value="Genomic_DNA"/>
</dbReference>
<dbReference type="PIRSF" id="PIRSF036492">
    <property type="entry name" value="ALDH"/>
    <property type="match status" value="1"/>
</dbReference>
<evidence type="ECO:0000256" key="1">
    <source>
        <dbReference type="ARBA" id="ARBA00009986"/>
    </source>
</evidence>
<dbReference type="Gene3D" id="3.40.309.10">
    <property type="entry name" value="Aldehyde Dehydrogenase, Chain A, domain 2"/>
    <property type="match status" value="1"/>
</dbReference>
<name>A0ABN7RML7_OIKDI</name>
<dbReference type="PANTHER" id="PTHR43570">
    <property type="entry name" value="ALDEHYDE DEHYDROGENASE"/>
    <property type="match status" value="1"/>
</dbReference>
<keyword evidence="2 3" id="KW-0560">Oxidoreductase</keyword>
<dbReference type="InterPro" id="IPR016162">
    <property type="entry name" value="Ald_DH_N"/>
</dbReference>
<gene>
    <name evidence="5" type="ORF">OKIOD_LOCUS1383</name>
</gene>
<dbReference type="InterPro" id="IPR012394">
    <property type="entry name" value="Aldehyde_DH_NAD(P)"/>
</dbReference>
<evidence type="ECO:0000313" key="6">
    <source>
        <dbReference type="Proteomes" id="UP001158576"/>
    </source>
</evidence>
<dbReference type="Proteomes" id="UP001158576">
    <property type="component" value="Chromosome PAR"/>
</dbReference>
<dbReference type="CDD" id="cd07087">
    <property type="entry name" value="ALDH_F3-13-14_CALDH-like"/>
    <property type="match status" value="1"/>
</dbReference>
<dbReference type="InterPro" id="IPR015590">
    <property type="entry name" value="Aldehyde_DH_dom"/>
</dbReference>
<dbReference type="InterPro" id="IPR016160">
    <property type="entry name" value="Ald_DH_CS_CYS"/>
</dbReference>
<evidence type="ECO:0000259" key="4">
    <source>
        <dbReference type="Pfam" id="PF00171"/>
    </source>
</evidence>
<keyword evidence="6" id="KW-1185">Reference proteome</keyword>
<proteinExistence type="inferred from homology"/>
<dbReference type="Pfam" id="PF00171">
    <property type="entry name" value="Aldedh"/>
    <property type="match status" value="1"/>
</dbReference>
<dbReference type="SUPFAM" id="SSF53720">
    <property type="entry name" value="ALDH-like"/>
    <property type="match status" value="1"/>
</dbReference>
<dbReference type="InterPro" id="IPR016163">
    <property type="entry name" value="Ald_DH_C"/>
</dbReference>
<accession>A0ABN7RML7</accession>
<dbReference type="InterPro" id="IPR016161">
    <property type="entry name" value="Ald_DH/histidinol_DH"/>
</dbReference>
<feature type="domain" description="Aldehyde dehydrogenase" evidence="4">
    <location>
        <begin position="16"/>
        <end position="438"/>
    </location>
</feature>
<sequence length="471" mass="52504">MAASTDAEWAAKLARINKSKDVFKSGVTRSWEWRETQLKQFLKFLDNEKQAIFDAIKADLGRPHLELTIEWMNMKNAVNFMLKNGKSMMKDEKVSGGMMNMTNSLYRHPEPLGTVLIMGAWNYPFDLCLNPLVGAIGAGCTAIVKPSEVAKSSSKMIYDVLPKYLDPDAFPVFVEGPEGATKMLKERYDLIFFTGGTKIGKIVYKAAAEHLTPCVLELGGQNPCWVDDGYDLNLAAKRILFGKVINSGQICIAPNYLLCTKSTRDRLVPELKKIFSEFYPEGPKISDCYSGKMVTERHYKRLVGLLGKTKGKVVHGGNFDEKTCFIEPTVVTDVTMDDILMEEELFGPILPIVTVDNFDDALSKVHSLEKPLAAYCFAHDKKIINRWVSEVSSGGMCINDTIMHISPETLPFGGVGESGIGAYHGKASFHTFSHYKSVMDVGTPQFLLKRRSAPYSNDPANSSQFEWLLKQ</sequence>
<dbReference type="PANTHER" id="PTHR43570:SF16">
    <property type="entry name" value="ALDEHYDE DEHYDROGENASE TYPE III, ISOFORM Q"/>
    <property type="match status" value="1"/>
</dbReference>
<evidence type="ECO:0000313" key="5">
    <source>
        <dbReference type="EMBL" id="CAG5081264.1"/>
    </source>
</evidence>
<evidence type="ECO:0000256" key="2">
    <source>
        <dbReference type="ARBA" id="ARBA00023002"/>
    </source>
</evidence>